<keyword evidence="3" id="KW-0378">Hydrolase</keyword>
<dbReference type="InterPro" id="IPR008928">
    <property type="entry name" value="6-hairpin_glycosidase_sf"/>
</dbReference>
<sequence>MVESRTSGDAPDIAAHGIIGDLRSAALVSTDGTIDWFCPERFDRPSVFASILDEERGGAWRLAPMGEVTRTQQYYLPDTAVLVTRFLTPDGVIEVQDFMPVLQPHDPDHQQRLVRRVAAVRGRVPIATEVEVRHDYGASAAEPVAVEPGIHIPDGHVDLMLTSTHPLTIDGGVVRSEVTLEDGEVALFVLEVVPKGEDPEPCAVDDTERLLDLTSAYWRGWLATSSYSGRWRSTIERSAITLKLMCHEPTGGVIASPTTSLPEEIGGGRNWDYRYVWIRDAAFTLYGLLRLGFTDEAGAFTAWLSKRIGEADADHPTYEKLGPLRVLYDLDGKVPTEEHELDHLSGHRGSRPVRVGNAAVEQLQLDIYGELIDSIYLFDKYGSGISHDGWTDLVTVLDWIIGNWDRDDHGMWEIREDPRPHTTSRLMCWVAVERMIRVARKRGLPGDIAAWGKVRDEIYERIMSASWNAELDAFTQTEGGDVLDAGLLLMPLVKFTAPGDPRFLSTLAAVEEHLVTDSLVFRYDPGADGSSDGLDGAEGTFSMCSFWYVEALTRAGRHDEARLAFEKMLTYGNHLGLYAEQVGLTGEQLGNFPQAFTHLSLISAATNLDRALG</sequence>
<dbReference type="GO" id="GO:0005975">
    <property type="term" value="P:carbohydrate metabolic process"/>
    <property type="evidence" value="ECO:0007669"/>
    <property type="project" value="InterPro"/>
</dbReference>
<dbReference type="InterPro" id="IPR045582">
    <property type="entry name" value="Trehalase-like_N"/>
</dbReference>
<feature type="domain" description="Trehalase-like N-terminal" evidence="2">
    <location>
        <begin position="9"/>
        <end position="164"/>
    </location>
</feature>
<comment type="caution">
    <text evidence="3">The sequence shown here is derived from an EMBL/GenBank/DDBJ whole genome shotgun (WGS) entry which is preliminary data.</text>
</comment>
<proteinExistence type="predicted"/>
<dbReference type="EMBL" id="JAAGXA010000008">
    <property type="protein sequence ID" value="NEN79248.1"/>
    <property type="molecule type" value="Genomic_DNA"/>
</dbReference>
<dbReference type="GO" id="GO:0004553">
    <property type="term" value="F:hydrolase activity, hydrolyzing O-glycosyl compounds"/>
    <property type="evidence" value="ECO:0007669"/>
    <property type="project" value="UniProtKB-ARBA"/>
</dbReference>
<gene>
    <name evidence="3" type="ORF">G3T38_13275</name>
</gene>
<reference evidence="3 4" key="1">
    <citation type="journal article" date="2014" name="Int. J. Syst. Evol. Microbiol.">
        <title>Nocardioides zeae sp. nov., isolated from the stem of Zea mays.</title>
        <authorList>
            <person name="Glaeser S.P."/>
            <person name="McInroy J.A."/>
            <person name="Busse H.J."/>
            <person name="Kampfer P."/>
        </authorList>
    </citation>
    <scope>NUCLEOTIDE SEQUENCE [LARGE SCALE GENOMIC DNA]</scope>
    <source>
        <strain evidence="3 4">JCM 30728</strain>
    </source>
</reference>
<dbReference type="Proteomes" id="UP000468687">
    <property type="component" value="Unassembled WGS sequence"/>
</dbReference>
<evidence type="ECO:0000313" key="3">
    <source>
        <dbReference type="EMBL" id="NEN79248.1"/>
    </source>
</evidence>
<dbReference type="PANTHER" id="PTHR31616">
    <property type="entry name" value="TREHALASE"/>
    <property type="match status" value="1"/>
</dbReference>
<dbReference type="SUPFAM" id="SSF48208">
    <property type="entry name" value="Six-hairpin glycosidases"/>
    <property type="match status" value="1"/>
</dbReference>
<dbReference type="Pfam" id="PF00723">
    <property type="entry name" value="Glyco_hydro_15"/>
    <property type="match status" value="1"/>
</dbReference>
<dbReference type="AlphaFoldDB" id="A0A6P0HKN8"/>
<feature type="domain" description="GH15-like" evidence="1">
    <location>
        <begin position="232"/>
        <end position="605"/>
    </location>
</feature>
<dbReference type="Pfam" id="PF19291">
    <property type="entry name" value="TREH_N"/>
    <property type="match status" value="1"/>
</dbReference>
<evidence type="ECO:0000313" key="4">
    <source>
        <dbReference type="Proteomes" id="UP000468687"/>
    </source>
</evidence>
<evidence type="ECO:0000259" key="2">
    <source>
        <dbReference type="Pfam" id="PF19291"/>
    </source>
</evidence>
<dbReference type="PANTHER" id="PTHR31616:SF0">
    <property type="entry name" value="GLUCAN 1,4-ALPHA-GLUCOSIDASE"/>
    <property type="match status" value="1"/>
</dbReference>
<dbReference type="RefSeq" id="WP_163772776.1">
    <property type="nucleotide sequence ID" value="NZ_JAAGXA010000008.1"/>
</dbReference>
<dbReference type="Gene3D" id="1.50.10.10">
    <property type="match status" value="1"/>
</dbReference>
<evidence type="ECO:0000259" key="1">
    <source>
        <dbReference type="Pfam" id="PF00723"/>
    </source>
</evidence>
<keyword evidence="4" id="KW-1185">Reference proteome</keyword>
<protein>
    <submittedName>
        <fullName evidence="3">Glycoside hydrolase family 15 protein</fullName>
    </submittedName>
</protein>
<organism evidence="3 4">
    <name type="scientific">Nocardioides zeae</name>
    <dbReference type="NCBI Taxonomy" id="1457234"/>
    <lineage>
        <taxon>Bacteria</taxon>
        <taxon>Bacillati</taxon>
        <taxon>Actinomycetota</taxon>
        <taxon>Actinomycetes</taxon>
        <taxon>Propionibacteriales</taxon>
        <taxon>Nocardioidaceae</taxon>
        <taxon>Nocardioides</taxon>
    </lineage>
</organism>
<accession>A0A6P0HKN8</accession>
<dbReference type="InterPro" id="IPR012341">
    <property type="entry name" value="6hp_glycosidase-like_sf"/>
</dbReference>
<name>A0A6P0HKN8_9ACTN</name>
<dbReference type="InterPro" id="IPR011613">
    <property type="entry name" value="GH15-like"/>
</dbReference>